<dbReference type="CDD" id="cd22160">
    <property type="entry name" value="F-box_AtFBL13-like"/>
    <property type="match status" value="1"/>
</dbReference>
<dbReference type="Pfam" id="PF00646">
    <property type="entry name" value="F-box"/>
    <property type="match status" value="1"/>
</dbReference>
<keyword evidence="4" id="KW-1185">Reference proteome</keyword>
<dbReference type="Proteomes" id="UP000187203">
    <property type="component" value="Unassembled WGS sequence"/>
</dbReference>
<dbReference type="InterPro" id="IPR001810">
    <property type="entry name" value="F-box_dom"/>
</dbReference>
<sequence>MSPSDEGLNRGRKRKRKQKKKNRKAKAKAVAEDRISCLSDEILHRVMSFMNTKYAVQTCVLSKRWKSLWKSLPYLNFSLETFPFKGDRKEDQEKEDPKINSLEDFITHSEKEVPKMISFENFTTQVIFRRHHTDLVKVCFQTLDKTCLLRRHVYTFCAFALEGLIAYVVDHNVQQLTIQSQCHKAFVLPENFHICQSLETFNGHVAPIISPKFLALPALKSLHLWGLEITKNWFDPRNLSGCPNLESLELSDLHCAWRYKPLDTALDSPNPRDLPIFSNLESLKVFDLQDKTLFVNAPKLKRLELSFRPSCKEVGCKVVIDAPGLMTFQYHGFYPIVSSSFDLASIDDVCFDIYNGYIAEVDPVIVEKDVDVNHEHVLGLVNTFKAFCHAKSITLPLETIQALARFPSLLVENQLTFSNLKYLKIKLKRSCNGIETPGCYHRRRKVREEDAKIASLSDFITQVLYRRFHTDLVKVCFQSYESERYASIVDGLTAYAFDHNVQQLTIHSGSVWNFVLPQRFYSSELLTALELHDDRGDTIELPKFLALPALESLHLHGFSLTQKCFNWDFSGCPLLESLKLTHIHFGEDKTLFINAPKLKRLELSFRWSDWGNEYDGRKVVIDAPGLMTFQYSSSAPIVCSFAGNLVSIDHAYFDIYNCYLYGYCDGDEEDKEDDMHVAKYREYVLHCIKTLKKFRRAKSVTLSWKTVGIPCKFPITPHTTMSKHLRNLPTIG</sequence>
<evidence type="ECO:0000313" key="3">
    <source>
        <dbReference type="EMBL" id="OMO90048.1"/>
    </source>
</evidence>
<feature type="region of interest" description="Disordered" evidence="1">
    <location>
        <begin position="1"/>
        <end position="28"/>
    </location>
</feature>
<name>A0A1R3J5E3_9ROSI</name>
<evidence type="ECO:0000256" key="1">
    <source>
        <dbReference type="SAM" id="MobiDB-lite"/>
    </source>
</evidence>
<organism evidence="3 4">
    <name type="scientific">Corchorus olitorius</name>
    <dbReference type="NCBI Taxonomy" id="93759"/>
    <lineage>
        <taxon>Eukaryota</taxon>
        <taxon>Viridiplantae</taxon>
        <taxon>Streptophyta</taxon>
        <taxon>Embryophyta</taxon>
        <taxon>Tracheophyta</taxon>
        <taxon>Spermatophyta</taxon>
        <taxon>Magnoliopsida</taxon>
        <taxon>eudicotyledons</taxon>
        <taxon>Gunneridae</taxon>
        <taxon>Pentapetalae</taxon>
        <taxon>rosids</taxon>
        <taxon>malvids</taxon>
        <taxon>Malvales</taxon>
        <taxon>Malvaceae</taxon>
        <taxon>Grewioideae</taxon>
        <taxon>Apeibeae</taxon>
        <taxon>Corchorus</taxon>
    </lineage>
</organism>
<dbReference type="SUPFAM" id="SSF52058">
    <property type="entry name" value="L domain-like"/>
    <property type="match status" value="1"/>
</dbReference>
<proteinExistence type="predicted"/>
<feature type="compositionally biased region" description="Basic residues" evidence="1">
    <location>
        <begin position="10"/>
        <end position="27"/>
    </location>
</feature>
<reference evidence="4" key="1">
    <citation type="submission" date="2013-09" db="EMBL/GenBank/DDBJ databases">
        <title>Corchorus olitorius genome sequencing.</title>
        <authorList>
            <person name="Alam M."/>
            <person name="Haque M.S."/>
            <person name="Islam M.S."/>
            <person name="Emdad E.M."/>
            <person name="Islam M.M."/>
            <person name="Ahmed B."/>
            <person name="Halim A."/>
            <person name="Hossen Q.M.M."/>
            <person name="Hossain M.Z."/>
            <person name="Ahmed R."/>
            <person name="Khan M.M."/>
            <person name="Islam R."/>
            <person name="Rashid M.M."/>
            <person name="Khan S.A."/>
            <person name="Rahman M.S."/>
            <person name="Alam M."/>
            <person name="Yahiya A.S."/>
            <person name="Khan M.S."/>
            <person name="Azam M.S."/>
            <person name="Haque T."/>
            <person name="Lashkar M.Z.H."/>
            <person name="Akhand A.I."/>
            <person name="Morshed G."/>
            <person name="Roy S."/>
            <person name="Uddin K.S."/>
            <person name="Rabeya T."/>
            <person name="Hossain A.S."/>
            <person name="Chowdhury A."/>
            <person name="Snigdha A.R."/>
            <person name="Mortoza M.S."/>
            <person name="Matin S.A."/>
            <person name="Hoque S.M.E."/>
            <person name="Islam M.K."/>
            <person name="Roy D.K."/>
            <person name="Haider R."/>
            <person name="Moosa M.M."/>
            <person name="Elias S.M."/>
            <person name="Hasan A.M."/>
            <person name="Jahan S."/>
            <person name="Shafiuddin M."/>
            <person name="Mahmood N."/>
            <person name="Shommy N.S."/>
        </authorList>
    </citation>
    <scope>NUCLEOTIDE SEQUENCE [LARGE SCALE GENOMIC DNA]</scope>
    <source>
        <strain evidence="4">cv. O-4</strain>
    </source>
</reference>
<protein>
    <recommendedName>
        <fullName evidence="2">F-box domain-containing protein</fullName>
    </recommendedName>
</protein>
<dbReference type="Pfam" id="PF24758">
    <property type="entry name" value="LRR_At5g56370"/>
    <property type="match status" value="2"/>
</dbReference>
<dbReference type="InterPro" id="IPR053197">
    <property type="entry name" value="F-box_SCFL_complex_component"/>
</dbReference>
<dbReference type="AlphaFoldDB" id="A0A1R3J5E3"/>
<dbReference type="STRING" id="93759.A0A1R3J5E3"/>
<evidence type="ECO:0000313" key="4">
    <source>
        <dbReference type="Proteomes" id="UP000187203"/>
    </source>
</evidence>
<feature type="domain" description="F-box" evidence="2">
    <location>
        <begin position="38"/>
        <end position="78"/>
    </location>
</feature>
<dbReference type="SMART" id="SM00256">
    <property type="entry name" value="FBOX"/>
    <property type="match status" value="1"/>
</dbReference>
<dbReference type="InterPro" id="IPR053781">
    <property type="entry name" value="F-box_AtFBL13-like"/>
</dbReference>
<dbReference type="InterPro" id="IPR055411">
    <property type="entry name" value="LRR_FXL15/At3g58940/PEG3-like"/>
</dbReference>
<dbReference type="PANTHER" id="PTHR34223">
    <property type="entry name" value="OS11G0201299 PROTEIN"/>
    <property type="match status" value="1"/>
</dbReference>
<evidence type="ECO:0000259" key="2">
    <source>
        <dbReference type="SMART" id="SM00256"/>
    </source>
</evidence>
<accession>A0A1R3J5E3</accession>
<dbReference type="PANTHER" id="PTHR34223:SF51">
    <property type="entry name" value="OS06G0556300 PROTEIN"/>
    <property type="match status" value="1"/>
</dbReference>
<dbReference type="InterPro" id="IPR036047">
    <property type="entry name" value="F-box-like_dom_sf"/>
</dbReference>
<dbReference type="EMBL" id="AWUE01016623">
    <property type="protein sequence ID" value="OMO90048.1"/>
    <property type="molecule type" value="Genomic_DNA"/>
</dbReference>
<dbReference type="SUPFAM" id="SSF81383">
    <property type="entry name" value="F-box domain"/>
    <property type="match status" value="1"/>
</dbReference>
<gene>
    <name evidence="3" type="ORF">COLO4_19426</name>
</gene>
<dbReference type="InterPro" id="IPR032675">
    <property type="entry name" value="LRR_dom_sf"/>
</dbReference>
<comment type="caution">
    <text evidence="3">The sequence shown here is derived from an EMBL/GenBank/DDBJ whole genome shotgun (WGS) entry which is preliminary data.</text>
</comment>
<dbReference type="OrthoDB" id="1848700at2759"/>
<dbReference type="Gene3D" id="3.80.10.10">
    <property type="entry name" value="Ribonuclease Inhibitor"/>
    <property type="match status" value="2"/>
</dbReference>